<dbReference type="GO" id="GO:0016706">
    <property type="term" value="F:2-oxoglutarate-dependent dioxygenase activity"/>
    <property type="evidence" value="ECO:0007669"/>
    <property type="project" value="UniProtKB-ARBA"/>
</dbReference>
<evidence type="ECO:0000256" key="1">
    <source>
        <dbReference type="RuleBase" id="RU003682"/>
    </source>
</evidence>
<organism evidence="3 4">
    <name type="scientific">Horticoccus luteus</name>
    <dbReference type="NCBI Taxonomy" id="2862869"/>
    <lineage>
        <taxon>Bacteria</taxon>
        <taxon>Pseudomonadati</taxon>
        <taxon>Verrucomicrobiota</taxon>
        <taxon>Opitutia</taxon>
        <taxon>Opitutales</taxon>
        <taxon>Opitutaceae</taxon>
        <taxon>Horticoccus</taxon>
    </lineage>
</organism>
<evidence type="ECO:0000259" key="2">
    <source>
        <dbReference type="PROSITE" id="PS51471"/>
    </source>
</evidence>
<dbReference type="Gene3D" id="2.60.120.620">
    <property type="entry name" value="q2cbj1_9rhob like domain"/>
    <property type="match status" value="1"/>
</dbReference>
<keyword evidence="1" id="KW-0408">Iron</keyword>
<keyword evidence="3" id="KW-0223">Dioxygenase</keyword>
<dbReference type="RefSeq" id="WP_220161537.1">
    <property type="nucleotide sequence ID" value="NZ_CP080507.1"/>
</dbReference>
<accession>A0A8F9TUB6</accession>
<proteinExistence type="inferred from homology"/>
<dbReference type="SUPFAM" id="SSF51197">
    <property type="entry name" value="Clavaminate synthase-like"/>
    <property type="match status" value="1"/>
</dbReference>
<evidence type="ECO:0000313" key="4">
    <source>
        <dbReference type="Proteomes" id="UP000825051"/>
    </source>
</evidence>
<dbReference type="KEGG" id="ole:K0B96_14180"/>
<dbReference type="InterPro" id="IPR008775">
    <property type="entry name" value="Phytyl_CoA_dOase-like"/>
</dbReference>
<dbReference type="Pfam" id="PF05721">
    <property type="entry name" value="PhyH"/>
    <property type="match status" value="1"/>
</dbReference>
<keyword evidence="1" id="KW-0479">Metal-binding</keyword>
<comment type="similarity">
    <text evidence="1">Belongs to the iron/ascorbate-dependent oxidoreductase family.</text>
</comment>
<keyword evidence="4" id="KW-1185">Reference proteome</keyword>
<protein>
    <submittedName>
        <fullName evidence="3">Phytanoyl-CoA dioxygenase family protein</fullName>
    </submittedName>
</protein>
<name>A0A8F9TUB6_9BACT</name>
<feature type="domain" description="Fe2OG dioxygenase" evidence="2">
    <location>
        <begin position="118"/>
        <end position="253"/>
    </location>
</feature>
<keyword evidence="1" id="KW-0560">Oxidoreductase</keyword>
<sequence length="337" mass="37590">MSIPLPLTPAQVKSFHDEGFLIAPNVFAPADLEPLRREMAVAIDRKACELQADGKLTKLHAELDFDHRLAAIYRDSKENGEAIMRHLEGLRGGGFHAPEMFDVIAHPRLLAAVSALLDTEEIIASSVYRIRPKLPNLGRGIVPWHQDSGYLAASCDQHLIITCWVPLVDATVENGCMQILPRTHKGRVAEHRTGGNAGFLVIEDQDLPADPRRAVTAACPRGGVVFMTNRTPHCSTPNYSDHIRWSVDLRYQSAEVPNNAGLWPELEELGDLATPGFDEKVTVACYPPEADFVVQSRQHPETVTRYEEYVRRREVYDKTPVPFSAYGRWPKEATVAK</sequence>
<evidence type="ECO:0000313" key="3">
    <source>
        <dbReference type="EMBL" id="QYM78433.1"/>
    </source>
</evidence>
<dbReference type="GO" id="GO:0005506">
    <property type="term" value="F:iron ion binding"/>
    <property type="evidence" value="ECO:0007669"/>
    <property type="project" value="UniProtKB-ARBA"/>
</dbReference>
<dbReference type="EMBL" id="CP080507">
    <property type="protein sequence ID" value="QYM78433.1"/>
    <property type="molecule type" value="Genomic_DNA"/>
</dbReference>
<dbReference type="PANTHER" id="PTHR20883">
    <property type="entry name" value="PHYTANOYL-COA DIOXYGENASE DOMAIN CONTAINING 1"/>
    <property type="match status" value="1"/>
</dbReference>
<gene>
    <name evidence="3" type="ORF">K0B96_14180</name>
</gene>
<dbReference type="AlphaFoldDB" id="A0A8F9TUB6"/>
<dbReference type="InterPro" id="IPR005123">
    <property type="entry name" value="Oxoglu/Fe-dep_dioxygenase_dom"/>
</dbReference>
<dbReference type="PROSITE" id="PS51471">
    <property type="entry name" value="FE2OG_OXY"/>
    <property type="match status" value="1"/>
</dbReference>
<dbReference type="Proteomes" id="UP000825051">
    <property type="component" value="Chromosome"/>
</dbReference>
<dbReference type="PANTHER" id="PTHR20883:SF14">
    <property type="entry name" value="PHYTANOYL-COA DIOXYGENASE"/>
    <property type="match status" value="1"/>
</dbReference>
<reference evidence="3" key="1">
    <citation type="submission" date="2021-08" db="EMBL/GenBank/DDBJ databases">
        <title>Genome of a novel bacterium of the phylum Verrucomicrobia, Oleiharenicola sp. KSB-15.</title>
        <authorList>
            <person name="Chung J.-H."/>
            <person name="Ahn J.-H."/>
            <person name="Yoon Y."/>
            <person name="Kim D.-Y."/>
            <person name="An S.-H."/>
            <person name="Park I."/>
            <person name="Yeon J."/>
        </authorList>
    </citation>
    <scope>NUCLEOTIDE SEQUENCE</scope>
    <source>
        <strain evidence="3">KSB-15</strain>
    </source>
</reference>